<dbReference type="EMBL" id="CP016761">
    <property type="protein sequence ID" value="ANX14361.1"/>
    <property type="molecule type" value="Genomic_DNA"/>
</dbReference>
<dbReference type="InterPro" id="IPR006685">
    <property type="entry name" value="MscS_channel_2nd"/>
</dbReference>
<accession>A0A1B1ZAE2</accession>
<keyword evidence="3" id="KW-1003">Cell membrane</keyword>
<dbReference type="RefSeq" id="WP_066294412.1">
    <property type="nucleotide sequence ID" value="NZ_CP016761.1"/>
</dbReference>
<evidence type="ECO:0000256" key="4">
    <source>
        <dbReference type="ARBA" id="ARBA00022692"/>
    </source>
</evidence>
<sequence>METSLAGTDLPKTAEQAVTIFSDKEWWAGIGATGLKIVAIIVIAVIFKYIIKAAVANIFKVRLKSPLRLSEKRENTLFRLLNNVATYVIYFIAILAILGEFMDVRGILAGAGVLGLAIGFGAQNLVRDIITGFFIIFENQFSVGDTVRIASFEGTVEEIGLRTTKIKSWTGELHILPNSSITEVTNFSVHNSIAVVDLSIAYEEDIDKAQRIIEDVVKRVKPDYPEMVKDPEVLGVQMLGASEVIIRVTSEVLPMTHFKIARELRKTLKLELEKAGIEIPYPKMVTYHKEANSKENKNKMEG</sequence>
<comment type="subcellular location">
    <subcellularLocation>
        <location evidence="1">Cell membrane</location>
        <topology evidence="1">Multi-pass membrane protein</topology>
    </subcellularLocation>
</comment>
<dbReference type="InterPro" id="IPR049142">
    <property type="entry name" value="MS_channel_1st"/>
</dbReference>
<dbReference type="KEGG" id="far:ABE41_020315"/>
<dbReference type="InterPro" id="IPR011066">
    <property type="entry name" value="MscS_channel_C_sf"/>
</dbReference>
<dbReference type="STRING" id="255247.ABE41_020315"/>
<reference evidence="12 13" key="1">
    <citation type="submission" date="2016-08" db="EMBL/GenBank/DDBJ databases">
        <title>Complete genome sequence of Fictibacillus arsenicus G25-54, a strain with toxicity to nematodes and a potential arsenic-resistance activity.</title>
        <authorList>
            <person name="Zheng Z."/>
        </authorList>
    </citation>
    <scope>NUCLEOTIDE SEQUENCE [LARGE SCALE GENOMIC DNA]</scope>
    <source>
        <strain evidence="12 13">G25-54</strain>
    </source>
</reference>
<dbReference type="Pfam" id="PF21082">
    <property type="entry name" value="MS_channel_3rd"/>
    <property type="match status" value="1"/>
</dbReference>
<dbReference type="FunFam" id="2.30.30.60:FF:000001">
    <property type="entry name" value="MscS Mechanosensitive ion channel"/>
    <property type="match status" value="1"/>
</dbReference>
<gene>
    <name evidence="12" type="ORF">ABE41_020315</name>
</gene>
<feature type="transmembrane region" description="Helical" evidence="8">
    <location>
        <begin position="80"/>
        <end position="98"/>
    </location>
</feature>
<dbReference type="PANTHER" id="PTHR30460:SF0">
    <property type="entry name" value="MODERATE CONDUCTANCE MECHANOSENSITIVE CHANNEL YBIO"/>
    <property type="match status" value="1"/>
</dbReference>
<dbReference type="GO" id="GO:0008381">
    <property type="term" value="F:mechanosensitive monoatomic ion channel activity"/>
    <property type="evidence" value="ECO:0007669"/>
    <property type="project" value="InterPro"/>
</dbReference>
<dbReference type="Gene3D" id="1.10.287.1260">
    <property type="match status" value="1"/>
</dbReference>
<evidence type="ECO:0000256" key="1">
    <source>
        <dbReference type="ARBA" id="ARBA00004651"/>
    </source>
</evidence>
<dbReference type="SUPFAM" id="SSF82861">
    <property type="entry name" value="Mechanosensitive channel protein MscS (YggB), transmembrane region"/>
    <property type="match status" value="1"/>
</dbReference>
<dbReference type="SUPFAM" id="SSF50182">
    <property type="entry name" value="Sm-like ribonucleoproteins"/>
    <property type="match status" value="1"/>
</dbReference>
<dbReference type="AlphaFoldDB" id="A0A1B1ZAE2"/>
<keyword evidence="13" id="KW-1185">Reference proteome</keyword>
<evidence type="ECO:0000256" key="3">
    <source>
        <dbReference type="ARBA" id="ARBA00022475"/>
    </source>
</evidence>
<evidence type="ECO:0000256" key="7">
    <source>
        <dbReference type="ARBA" id="ARBA00059688"/>
    </source>
</evidence>
<feature type="transmembrane region" description="Helical" evidence="8">
    <location>
        <begin position="37"/>
        <end position="59"/>
    </location>
</feature>
<dbReference type="Proteomes" id="UP000077412">
    <property type="component" value="Chromosome"/>
</dbReference>
<evidence type="ECO:0000259" key="11">
    <source>
        <dbReference type="Pfam" id="PF21088"/>
    </source>
</evidence>
<dbReference type="InterPro" id="IPR045276">
    <property type="entry name" value="YbiO_bact"/>
</dbReference>
<dbReference type="InterPro" id="IPR023408">
    <property type="entry name" value="MscS_beta-dom_sf"/>
</dbReference>
<dbReference type="GO" id="GO:0005886">
    <property type="term" value="C:plasma membrane"/>
    <property type="evidence" value="ECO:0007669"/>
    <property type="project" value="UniProtKB-SubCell"/>
</dbReference>
<dbReference type="InterPro" id="IPR049278">
    <property type="entry name" value="MS_channel_C"/>
</dbReference>
<dbReference type="InterPro" id="IPR011014">
    <property type="entry name" value="MscS_channel_TM-2"/>
</dbReference>
<evidence type="ECO:0000259" key="9">
    <source>
        <dbReference type="Pfam" id="PF00924"/>
    </source>
</evidence>
<dbReference type="Gene3D" id="2.30.30.60">
    <property type="match status" value="1"/>
</dbReference>
<feature type="domain" description="Mechanosensitive ion channel MscS" evidence="9">
    <location>
        <begin position="124"/>
        <end position="188"/>
    </location>
</feature>
<comment type="similarity">
    <text evidence="2">Belongs to the MscS (TC 1.A.23) family.</text>
</comment>
<proteinExistence type="inferred from homology"/>
<keyword evidence="4 8" id="KW-0812">Transmembrane</keyword>
<keyword evidence="5 8" id="KW-1133">Transmembrane helix</keyword>
<feature type="domain" description="Mechanosensitive ion channel MscS C-terminal" evidence="10">
    <location>
        <begin position="195"/>
        <end position="279"/>
    </location>
</feature>
<protein>
    <submittedName>
        <fullName evidence="12">Mechanosensitive ion channel protein MscS</fullName>
    </submittedName>
</protein>
<evidence type="ECO:0000313" key="12">
    <source>
        <dbReference type="EMBL" id="ANX14361.1"/>
    </source>
</evidence>
<dbReference type="Pfam" id="PF00924">
    <property type="entry name" value="MS_channel_2nd"/>
    <property type="match status" value="1"/>
</dbReference>
<evidence type="ECO:0000256" key="5">
    <source>
        <dbReference type="ARBA" id="ARBA00022989"/>
    </source>
</evidence>
<evidence type="ECO:0000313" key="13">
    <source>
        <dbReference type="Proteomes" id="UP000077412"/>
    </source>
</evidence>
<dbReference type="OrthoDB" id="9809206at2"/>
<feature type="domain" description="Mechanosensitive ion channel transmembrane helices 2/3" evidence="11">
    <location>
        <begin position="84"/>
        <end position="123"/>
    </location>
</feature>
<evidence type="ECO:0000256" key="2">
    <source>
        <dbReference type="ARBA" id="ARBA00008017"/>
    </source>
</evidence>
<dbReference type="FunFam" id="1.10.287.1260:FF:000005">
    <property type="entry name" value="Mechanosensitive ion channel family protein"/>
    <property type="match status" value="1"/>
</dbReference>
<name>A0A1B1ZAE2_9BACL</name>
<dbReference type="PANTHER" id="PTHR30460">
    <property type="entry name" value="MODERATE CONDUCTANCE MECHANOSENSITIVE CHANNEL YBIO"/>
    <property type="match status" value="1"/>
</dbReference>
<dbReference type="Gene3D" id="3.30.70.100">
    <property type="match status" value="1"/>
</dbReference>
<dbReference type="InterPro" id="IPR010920">
    <property type="entry name" value="LSM_dom_sf"/>
</dbReference>
<comment type="function">
    <text evidence="7">May play a role in resistance to osmotic downshock.</text>
</comment>
<dbReference type="SUPFAM" id="SSF82689">
    <property type="entry name" value="Mechanosensitive channel protein MscS (YggB), C-terminal domain"/>
    <property type="match status" value="1"/>
</dbReference>
<feature type="transmembrane region" description="Helical" evidence="8">
    <location>
        <begin position="104"/>
        <end position="126"/>
    </location>
</feature>
<evidence type="ECO:0000259" key="10">
    <source>
        <dbReference type="Pfam" id="PF21082"/>
    </source>
</evidence>
<evidence type="ECO:0000256" key="6">
    <source>
        <dbReference type="ARBA" id="ARBA00023136"/>
    </source>
</evidence>
<organism evidence="12 13">
    <name type="scientific">Fictibacillus arsenicus</name>
    <dbReference type="NCBI Taxonomy" id="255247"/>
    <lineage>
        <taxon>Bacteria</taxon>
        <taxon>Bacillati</taxon>
        <taxon>Bacillota</taxon>
        <taxon>Bacilli</taxon>
        <taxon>Bacillales</taxon>
        <taxon>Fictibacillaceae</taxon>
        <taxon>Fictibacillus</taxon>
    </lineage>
</organism>
<keyword evidence="6 8" id="KW-0472">Membrane</keyword>
<evidence type="ECO:0000256" key="8">
    <source>
        <dbReference type="SAM" id="Phobius"/>
    </source>
</evidence>
<dbReference type="Pfam" id="PF21088">
    <property type="entry name" value="MS_channel_1st"/>
    <property type="match status" value="1"/>
</dbReference>